<accession>A0A1I2GSP3</accession>
<keyword evidence="1" id="KW-0732">Signal</keyword>
<protein>
    <recommendedName>
        <fullName evidence="4">Copper(I)-binding protein</fullName>
    </recommendedName>
</protein>
<gene>
    <name evidence="2" type="ORF">SAMN04488035_1973</name>
</gene>
<reference evidence="3" key="1">
    <citation type="submission" date="2016-10" db="EMBL/GenBank/DDBJ databases">
        <authorList>
            <person name="Varghese N."/>
            <person name="Submissions S."/>
        </authorList>
    </citation>
    <scope>NUCLEOTIDE SEQUENCE [LARGE SCALE GENOMIC DNA]</scope>
    <source>
        <strain evidence="3">DSM 19083</strain>
    </source>
</reference>
<feature type="chain" id="PRO_5038945744" description="Copper(I)-binding protein" evidence="1">
    <location>
        <begin position="34"/>
        <end position="158"/>
    </location>
</feature>
<name>A0A1I2GSP3_9MICO</name>
<evidence type="ECO:0000256" key="1">
    <source>
        <dbReference type="SAM" id="SignalP"/>
    </source>
</evidence>
<evidence type="ECO:0000313" key="3">
    <source>
        <dbReference type="Proteomes" id="UP000198520"/>
    </source>
</evidence>
<feature type="signal peptide" evidence="1">
    <location>
        <begin position="1"/>
        <end position="33"/>
    </location>
</feature>
<evidence type="ECO:0008006" key="4">
    <source>
        <dbReference type="Google" id="ProtNLM"/>
    </source>
</evidence>
<dbReference type="STRING" id="285351.SAMN04488035_1973"/>
<keyword evidence="3" id="KW-1185">Reference proteome</keyword>
<proteinExistence type="predicted"/>
<evidence type="ECO:0000313" key="2">
    <source>
        <dbReference type="EMBL" id="SFF20645.1"/>
    </source>
</evidence>
<organism evidence="2 3">
    <name type="scientific">Flavimobilis marinus</name>
    <dbReference type="NCBI Taxonomy" id="285351"/>
    <lineage>
        <taxon>Bacteria</taxon>
        <taxon>Bacillati</taxon>
        <taxon>Actinomycetota</taxon>
        <taxon>Actinomycetes</taxon>
        <taxon>Micrococcales</taxon>
        <taxon>Jonesiaceae</taxon>
        <taxon>Flavimobilis</taxon>
    </lineage>
</organism>
<dbReference type="EMBL" id="FONZ01000003">
    <property type="protein sequence ID" value="SFF20645.1"/>
    <property type="molecule type" value="Genomic_DNA"/>
</dbReference>
<dbReference type="RefSeq" id="WP_229828737.1">
    <property type="nucleotide sequence ID" value="NZ_BNAN01000003.1"/>
</dbReference>
<sequence length="158" mass="16126">MNHQQNAPASRRSPRLLARTAAAALVVTLGACAPITTQEEYAASDGVRVDVSDTVRVENLMVITSAQGEPGAVQGAVANRGTQDVTVQIGDLSVDVEAGSNLLIGGEDGEELLIDAVAEAPGANLDLVVGATGTEGELVHVPVLDGTLPEYTDLVPTS</sequence>
<dbReference type="AlphaFoldDB" id="A0A1I2GSP3"/>
<dbReference type="Proteomes" id="UP000198520">
    <property type="component" value="Unassembled WGS sequence"/>
</dbReference>